<dbReference type="GeneID" id="124293034"/>
<dbReference type="PANTHER" id="PTHR24114">
    <property type="entry name" value="LEUCINE RICH REPEAT FAMILY PROTEIN"/>
    <property type="match status" value="1"/>
</dbReference>
<sequence length="642" mass="72268">MEEPQQVPGALEDLMLYDQCEWQVWGEEEEEEEEQVEEYEFEYEDEDAEVAKDIEDTSPQDSVSDFGTDQGSKKSQQTSSVETIITQEDEIQNASLHSNSSSRSSSSLMSSGISDSDIKLLRLFNVFPIPDDPGNVQAFWILYDPVPTYTNDGIQRFADMMKSLNLRPIACMYDLLRSEVVNLRYYGLDPRAVKAICQSVYNNTSVQSLHLKDNWLTREACGHLNNLLLETEILSHVNLSGCRIGCEGIKCMLRGLTENWSLLELDLSNCQLKDEGFNLLAPVIEINQLLHTLNLSDNQLGTECAHTLQAMLAHNTHLLHLDLSWNGLFTKEVSNGLFKGLVENQTLLSLNLSWNALGKEAVASLGTFLQQNQTLVSLDMSGNRFDEQAGVTVAKSLAKNVGLQEVYLGDNPLKSAGGLALIHALIPEQSPKTQLRHVDLKNIWVNKTVLPDLENIRTNRSWLRIKLGGIFSNHKLVGPDEKKIFFKRAIFEGMKPKKKKQRKDFGHFILSLEDKLNSRDNFKELVKAFKIKLSETLIHALMTAFPGANRKVDQAAMKALYLQQYPDTTAPPPPVPKKKKGKQEKLGRKKQEEQVDDVPQESKSTSKKAKVKSAKTVKLFVSNSGTEGETDEFEDEEEYGDR</sequence>
<dbReference type="SUPFAM" id="SSF52047">
    <property type="entry name" value="RNI-like"/>
    <property type="match status" value="1"/>
</dbReference>
<gene>
    <name evidence="3" type="primary">LOC124293034</name>
</gene>
<name>A0ABM3FIR9_NEOLC</name>
<feature type="compositionally biased region" description="Acidic residues" evidence="1">
    <location>
        <begin position="26"/>
        <end position="48"/>
    </location>
</feature>
<feature type="region of interest" description="Disordered" evidence="1">
    <location>
        <begin position="565"/>
        <end position="642"/>
    </location>
</feature>
<dbReference type="RefSeq" id="XP_046587896.1">
    <property type="nucleotide sequence ID" value="XM_046731940.1"/>
</dbReference>
<protein>
    <submittedName>
        <fullName evidence="3">Uncharacterized protein LOC124293034</fullName>
    </submittedName>
</protein>
<feature type="compositionally biased region" description="Basic residues" evidence="1">
    <location>
        <begin position="605"/>
        <end position="615"/>
    </location>
</feature>
<dbReference type="Gene3D" id="3.80.10.10">
    <property type="entry name" value="Ribonuclease Inhibitor"/>
    <property type="match status" value="1"/>
</dbReference>
<accession>A0ABM3FIR9</accession>
<keyword evidence="2" id="KW-1185">Reference proteome</keyword>
<dbReference type="InterPro" id="IPR032675">
    <property type="entry name" value="LRR_dom_sf"/>
</dbReference>
<dbReference type="Proteomes" id="UP000829291">
    <property type="component" value="Chromosome 2"/>
</dbReference>
<evidence type="ECO:0000256" key="1">
    <source>
        <dbReference type="SAM" id="MobiDB-lite"/>
    </source>
</evidence>
<dbReference type="InterPro" id="IPR001611">
    <property type="entry name" value="Leu-rich_rpt"/>
</dbReference>
<feature type="compositionally biased region" description="Low complexity" evidence="1">
    <location>
        <begin position="95"/>
        <end position="108"/>
    </location>
</feature>
<dbReference type="Pfam" id="PF13516">
    <property type="entry name" value="LRR_6"/>
    <property type="match status" value="6"/>
</dbReference>
<evidence type="ECO:0000313" key="2">
    <source>
        <dbReference type="Proteomes" id="UP000829291"/>
    </source>
</evidence>
<feature type="compositionally biased region" description="Basic and acidic residues" evidence="1">
    <location>
        <begin position="583"/>
        <end position="593"/>
    </location>
</feature>
<feature type="compositionally biased region" description="Acidic residues" evidence="1">
    <location>
        <begin position="628"/>
        <end position="642"/>
    </location>
</feature>
<reference evidence="3" key="1">
    <citation type="submission" date="2025-08" db="UniProtKB">
        <authorList>
            <consortium name="RefSeq"/>
        </authorList>
    </citation>
    <scope>IDENTIFICATION</scope>
    <source>
        <tissue evidence="3">Thorax and Abdomen</tissue>
    </source>
</reference>
<proteinExistence type="predicted"/>
<dbReference type="SMART" id="SM00368">
    <property type="entry name" value="LRR_RI"/>
    <property type="match status" value="7"/>
</dbReference>
<organism evidence="2 3">
    <name type="scientific">Neodiprion lecontei</name>
    <name type="common">Redheaded pine sawfly</name>
    <dbReference type="NCBI Taxonomy" id="441921"/>
    <lineage>
        <taxon>Eukaryota</taxon>
        <taxon>Metazoa</taxon>
        <taxon>Ecdysozoa</taxon>
        <taxon>Arthropoda</taxon>
        <taxon>Hexapoda</taxon>
        <taxon>Insecta</taxon>
        <taxon>Pterygota</taxon>
        <taxon>Neoptera</taxon>
        <taxon>Endopterygota</taxon>
        <taxon>Hymenoptera</taxon>
        <taxon>Tenthredinoidea</taxon>
        <taxon>Diprionidae</taxon>
        <taxon>Diprioninae</taxon>
        <taxon>Neodiprion</taxon>
    </lineage>
</organism>
<feature type="region of interest" description="Disordered" evidence="1">
    <location>
        <begin position="26"/>
        <end position="81"/>
    </location>
</feature>
<feature type="compositionally biased region" description="Polar residues" evidence="1">
    <location>
        <begin position="57"/>
        <end position="81"/>
    </location>
</feature>
<dbReference type="InterPro" id="IPR052394">
    <property type="entry name" value="LRR-containing"/>
</dbReference>
<evidence type="ECO:0000313" key="3">
    <source>
        <dbReference type="RefSeq" id="XP_046587896.1"/>
    </source>
</evidence>
<feature type="region of interest" description="Disordered" evidence="1">
    <location>
        <begin position="89"/>
        <end position="108"/>
    </location>
</feature>
<dbReference type="PANTHER" id="PTHR24114:SF2">
    <property type="entry name" value="F-BOX DOMAIN-CONTAINING PROTEIN-RELATED"/>
    <property type="match status" value="1"/>
</dbReference>